<dbReference type="AlphaFoldDB" id="A0A8S3EAQ8"/>
<name>A0A8S3EAQ8_9BILA</name>
<protein>
    <submittedName>
        <fullName evidence="2">Uncharacterized protein</fullName>
    </submittedName>
</protein>
<dbReference type="Proteomes" id="UP000681967">
    <property type="component" value="Unassembled WGS sequence"/>
</dbReference>
<evidence type="ECO:0000313" key="2">
    <source>
        <dbReference type="EMBL" id="CAF5068994.1"/>
    </source>
</evidence>
<gene>
    <name evidence="2" type="ORF">BYL167_LOCUS60319</name>
    <name evidence="1" type="ORF">GIL414_LOCUS54339</name>
</gene>
<dbReference type="EMBL" id="CAJOBJ010190356">
    <property type="protein sequence ID" value="CAF4951293.1"/>
    <property type="molecule type" value="Genomic_DNA"/>
</dbReference>
<dbReference type="Proteomes" id="UP000681720">
    <property type="component" value="Unassembled WGS sequence"/>
</dbReference>
<sequence>MSNKNKEHDRVCRLTVVKIVDSGPIASNNTDTNASDTDEGQVLTREAVIRRSPQQKRPISPAPTVNVVNNKKVKLEQSTNDIKNKKVQSIIKNDSL</sequence>
<feature type="non-terminal residue" evidence="2">
    <location>
        <position position="1"/>
    </location>
</feature>
<reference evidence="2" key="1">
    <citation type="submission" date="2021-02" db="EMBL/GenBank/DDBJ databases">
        <authorList>
            <person name="Nowell W R."/>
        </authorList>
    </citation>
    <scope>NUCLEOTIDE SEQUENCE</scope>
</reference>
<proteinExistence type="predicted"/>
<comment type="caution">
    <text evidence="2">The sequence shown here is derived from an EMBL/GenBank/DDBJ whole genome shotgun (WGS) entry which is preliminary data.</text>
</comment>
<dbReference type="EMBL" id="CAJOBH010230291">
    <property type="protein sequence ID" value="CAF5068994.1"/>
    <property type="molecule type" value="Genomic_DNA"/>
</dbReference>
<evidence type="ECO:0000313" key="3">
    <source>
        <dbReference type="Proteomes" id="UP000681967"/>
    </source>
</evidence>
<evidence type="ECO:0000313" key="1">
    <source>
        <dbReference type="EMBL" id="CAF4951293.1"/>
    </source>
</evidence>
<organism evidence="2 3">
    <name type="scientific">Rotaria magnacalcarata</name>
    <dbReference type="NCBI Taxonomy" id="392030"/>
    <lineage>
        <taxon>Eukaryota</taxon>
        <taxon>Metazoa</taxon>
        <taxon>Spiralia</taxon>
        <taxon>Gnathifera</taxon>
        <taxon>Rotifera</taxon>
        <taxon>Eurotatoria</taxon>
        <taxon>Bdelloidea</taxon>
        <taxon>Philodinida</taxon>
        <taxon>Philodinidae</taxon>
        <taxon>Rotaria</taxon>
    </lineage>
</organism>
<accession>A0A8S3EAQ8</accession>